<name>A0A6J6U6V8_9ZZZZ</name>
<dbReference type="AlphaFoldDB" id="A0A6J6U6V8"/>
<dbReference type="EMBL" id="CAEZYZ010000168">
    <property type="protein sequence ID" value="CAB4755075.1"/>
    <property type="molecule type" value="Genomic_DNA"/>
</dbReference>
<protein>
    <submittedName>
        <fullName evidence="1">Unannotated protein</fullName>
    </submittedName>
</protein>
<proteinExistence type="predicted"/>
<reference evidence="1" key="1">
    <citation type="submission" date="2020-05" db="EMBL/GenBank/DDBJ databases">
        <authorList>
            <person name="Chiriac C."/>
            <person name="Salcher M."/>
            <person name="Ghai R."/>
            <person name="Kavagutti S V."/>
        </authorList>
    </citation>
    <scope>NUCLEOTIDE SEQUENCE</scope>
</reference>
<evidence type="ECO:0000313" key="1">
    <source>
        <dbReference type="EMBL" id="CAB4755075.1"/>
    </source>
</evidence>
<organism evidence="1">
    <name type="scientific">freshwater metagenome</name>
    <dbReference type="NCBI Taxonomy" id="449393"/>
    <lineage>
        <taxon>unclassified sequences</taxon>
        <taxon>metagenomes</taxon>
        <taxon>ecological metagenomes</taxon>
    </lineage>
</organism>
<sequence>MTTFEPGASVVFTHGLRCSPRSTALRASNPAAIITDGFEVFVHDVIEAIATMPWLIETDSPLSTMSDAAAGSFV</sequence>
<gene>
    <name evidence="1" type="ORF">UFOPK2810_01028</name>
</gene>
<accession>A0A6J6U6V8</accession>